<dbReference type="WBParaSite" id="RSKR_0000459000.1">
    <property type="protein sequence ID" value="RSKR_0000459000.1"/>
    <property type="gene ID" value="RSKR_0000459000"/>
</dbReference>
<name>A0AC35TV55_9BILA</name>
<sequence length="254" mass="27222">MAFDPVNMSLDDVIASTRGKKSVRGRGGPRGGGNRRESGGRSSGWKNDKYDAIFGNGRRAAASTSRRTSGGAGAKFAPKTRSAVSTSGGAGKVLISNLPRNVSTADLEQLFKGYQIKEVIINHDEMGQSLGTAMVYTPRKPDATKLIKDFFGVAIDGKSMKFTDLAEDSRATAEQTILSRVSVRKIPQIRKEKGTAIVKSDHRASGGKPFLKKGGAKKGDARPKKTAVPTAEDLDKDLDSYMSRGKPKADEKME</sequence>
<proteinExistence type="predicted"/>
<organism evidence="1 2">
    <name type="scientific">Rhabditophanes sp. KR3021</name>
    <dbReference type="NCBI Taxonomy" id="114890"/>
    <lineage>
        <taxon>Eukaryota</taxon>
        <taxon>Metazoa</taxon>
        <taxon>Ecdysozoa</taxon>
        <taxon>Nematoda</taxon>
        <taxon>Chromadorea</taxon>
        <taxon>Rhabditida</taxon>
        <taxon>Tylenchina</taxon>
        <taxon>Panagrolaimomorpha</taxon>
        <taxon>Strongyloidoidea</taxon>
        <taxon>Alloionematidae</taxon>
        <taxon>Rhabditophanes</taxon>
    </lineage>
</organism>
<reference evidence="2" key="1">
    <citation type="submission" date="2016-11" db="UniProtKB">
        <authorList>
            <consortium name="WormBaseParasite"/>
        </authorList>
    </citation>
    <scope>IDENTIFICATION</scope>
    <source>
        <strain evidence="2">KR3021</strain>
    </source>
</reference>
<dbReference type="Proteomes" id="UP000095286">
    <property type="component" value="Unplaced"/>
</dbReference>
<accession>A0AC35TV55</accession>
<evidence type="ECO:0000313" key="2">
    <source>
        <dbReference type="WBParaSite" id="RSKR_0000459000.1"/>
    </source>
</evidence>
<evidence type="ECO:0000313" key="1">
    <source>
        <dbReference type="Proteomes" id="UP000095286"/>
    </source>
</evidence>
<protein>
    <submittedName>
        <fullName evidence="2">RRM domain-containing protein</fullName>
    </submittedName>
</protein>